<evidence type="ECO:0000313" key="2">
    <source>
        <dbReference type="Proteomes" id="UP000316194"/>
    </source>
</evidence>
<accession>A0A513SQ32</accession>
<reference evidence="1 2" key="1">
    <citation type="submission" date="2019-01" db="EMBL/GenBank/DDBJ databases">
        <authorList>
            <person name="Le T.S."/>
            <person name="Kurtboke I."/>
        </authorList>
    </citation>
    <scope>NUCLEOTIDE SEQUENCE [LARGE SCALE GENOMIC DNA]</scope>
</reference>
<protein>
    <submittedName>
        <fullName evidence="1">Uncharacterized protein</fullName>
    </submittedName>
</protein>
<dbReference type="Proteomes" id="UP000316194">
    <property type="component" value="Segment"/>
</dbReference>
<evidence type="ECO:0000313" key="1">
    <source>
        <dbReference type="EMBL" id="QCW23273.1"/>
    </source>
</evidence>
<dbReference type="EMBL" id="MK358448">
    <property type="protein sequence ID" value="QCW23273.1"/>
    <property type="molecule type" value="Genomic_DNA"/>
</dbReference>
<name>A0A513SQ32_9CAUD</name>
<sequence length="108" mass="11756">MNVPAVLGAVFGTAITGLVTEDPKATLLGAATGLITVGILDSVKKEDEDQDGDFLTNLSPRDFCTTACASLWPALVYEKEELYRPRILDDDELWTEDDILDLPITIQS</sequence>
<organism evidence="1 2">
    <name type="scientific">Vibrio phage 5 TSL-2019</name>
    <dbReference type="NCBI Taxonomy" id="2578086"/>
    <lineage>
        <taxon>Viruses</taxon>
        <taxon>Duplodnaviria</taxon>
        <taxon>Heunggongvirae</taxon>
        <taxon>Uroviricota</taxon>
        <taxon>Caudoviricetes</taxon>
        <taxon>Chimalliviridae</taxon>
        <taxon>Gorgonvirinae</taxon>
        <taxon>Aphroditevirus</taxon>
        <taxon>Aphroditevirus USC1</taxon>
    </lineage>
</organism>
<proteinExistence type="predicted"/>